<protein>
    <recommendedName>
        <fullName evidence="3">L1 transposable element RRM domain-containing protein</fullName>
    </recommendedName>
</protein>
<evidence type="ECO:0000256" key="1">
    <source>
        <dbReference type="ARBA" id="ARBA00061640"/>
    </source>
</evidence>
<dbReference type="EMBL" id="JAULJE010000001">
    <property type="protein sequence ID" value="KAK1346573.1"/>
    <property type="molecule type" value="Genomic_DNA"/>
</dbReference>
<comment type="caution">
    <text evidence="4">The sequence shown here is derived from an EMBL/GenBank/DDBJ whole genome shotgun (WGS) entry which is preliminary data.</text>
</comment>
<evidence type="ECO:0000313" key="4">
    <source>
        <dbReference type="EMBL" id="KAK1346573.1"/>
    </source>
</evidence>
<keyword evidence="2" id="KW-0175">Coiled coil</keyword>
<evidence type="ECO:0000313" key="5">
    <source>
        <dbReference type="Proteomes" id="UP001177744"/>
    </source>
</evidence>
<dbReference type="Proteomes" id="UP001177744">
    <property type="component" value="Unassembled WGS sequence"/>
</dbReference>
<comment type="similarity">
    <text evidence="1">Belongs to the transposase 22 family.</text>
</comment>
<dbReference type="FunFam" id="3.30.70.1820:FF:000002">
    <property type="entry name" value="LINE-1 retrotransposable element ORF1 protein"/>
    <property type="match status" value="1"/>
</dbReference>
<evidence type="ECO:0000259" key="3">
    <source>
        <dbReference type="Pfam" id="PF02994"/>
    </source>
</evidence>
<dbReference type="Gene3D" id="3.30.70.1820">
    <property type="entry name" value="L1 transposable element, RRM domain"/>
    <property type="match status" value="1"/>
</dbReference>
<proteinExistence type="inferred from homology"/>
<feature type="coiled-coil region" evidence="2">
    <location>
        <begin position="2"/>
        <end position="92"/>
    </location>
</feature>
<feature type="domain" description="L1 transposable element RRM" evidence="3">
    <location>
        <begin position="95"/>
        <end position="161"/>
    </location>
</feature>
<dbReference type="Gene3D" id="1.20.5.390">
    <property type="entry name" value="L1 transposable element, trimerization domain"/>
    <property type="match status" value="1"/>
</dbReference>
<organism evidence="4 5">
    <name type="scientific">Cnephaeus nilssonii</name>
    <name type="common">Northern bat</name>
    <name type="synonym">Eptesicus nilssonii</name>
    <dbReference type="NCBI Taxonomy" id="3371016"/>
    <lineage>
        <taxon>Eukaryota</taxon>
        <taxon>Metazoa</taxon>
        <taxon>Chordata</taxon>
        <taxon>Craniata</taxon>
        <taxon>Vertebrata</taxon>
        <taxon>Euteleostomi</taxon>
        <taxon>Mammalia</taxon>
        <taxon>Eutheria</taxon>
        <taxon>Laurasiatheria</taxon>
        <taxon>Chiroptera</taxon>
        <taxon>Yangochiroptera</taxon>
        <taxon>Vespertilionidae</taxon>
        <taxon>Cnephaeus</taxon>
    </lineage>
</organism>
<sequence>MFKGLEDKCTQLNETYKELNENVTNIKRNQEEMKNDITAIKNTMEGLKSRLEEAEDGISKVEDKVEKNTRTQQQLERRLKKQEESLRELWDNIKRNNIRLIGMPEGEEEKQGIENLFEEIMTENFPDIGKKKTIQVQEAHRVPNKLNPKRPTPRHIIIKLKIQEEGTLPSSFYEASITLIPKPDKDNTMKENYRPISLMNIDSKVLNKILANQIQQYIRKIIHHDQWDVSSLPQRPLLCRSTAMAQTLSSSRCWRRELSVPPAQSATPATPSPTPPRTSWPIVGIAKVRGSGSEQFWAMQLLNRARSFLRFYSLKVAPKVKAMTTLAGVPPHPKDLGFIKLPNSLVIASLENYVPASRFGLFIKAGSRYKDSNNLGTFHLLHLAS</sequence>
<accession>A0AA40LWJ7</accession>
<dbReference type="PANTHER" id="PTHR11505">
    <property type="entry name" value="L1 TRANSPOSABLE ELEMENT-RELATED"/>
    <property type="match status" value="1"/>
</dbReference>
<name>A0AA40LWJ7_CNENI</name>
<dbReference type="SUPFAM" id="SSF57997">
    <property type="entry name" value="Tropomyosin"/>
    <property type="match status" value="1"/>
</dbReference>
<gene>
    <name evidence="4" type="ORF">QTO34_000430</name>
</gene>
<dbReference type="AlphaFoldDB" id="A0AA40LWJ7"/>
<keyword evidence="5" id="KW-1185">Reference proteome</keyword>
<dbReference type="Pfam" id="PF02994">
    <property type="entry name" value="Transposase_22"/>
    <property type="match status" value="1"/>
</dbReference>
<dbReference type="Gene3D" id="3.30.830.10">
    <property type="entry name" value="Metalloenzyme, LuxS/M16 peptidase-like"/>
    <property type="match status" value="1"/>
</dbReference>
<reference evidence="4" key="1">
    <citation type="submission" date="2023-06" db="EMBL/GenBank/DDBJ databases">
        <title>Reference genome for the Northern bat (Eptesicus nilssonii), a most northern bat species.</title>
        <authorList>
            <person name="Laine V.N."/>
            <person name="Pulliainen A.T."/>
            <person name="Lilley T.M."/>
        </authorList>
    </citation>
    <scope>NUCLEOTIDE SEQUENCE</scope>
    <source>
        <strain evidence="4">BLF_Eptnil</strain>
        <tissue evidence="4">Kidney</tissue>
    </source>
</reference>
<evidence type="ECO:0000256" key="2">
    <source>
        <dbReference type="SAM" id="Coils"/>
    </source>
</evidence>
<dbReference type="InterPro" id="IPR004244">
    <property type="entry name" value="Transposase_22"/>
</dbReference>
<dbReference type="InterPro" id="IPR043636">
    <property type="entry name" value="L1_RRM_dom"/>
</dbReference>